<evidence type="ECO:0000256" key="2">
    <source>
        <dbReference type="ARBA" id="ARBA00023295"/>
    </source>
</evidence>
<dbReference type="Gene3D" id="3.20.20.80">
    <property type="entry name" value="Glycosidases"/>
    <property type="match status" value="1"/>
</dbReference>
<dbReference type="CDD" id="cd11338">
    <property type="entry name" value="AmyAc_CMD"/>
    <property type="match status" value="1"/>
</dbReference>
<evidence type="ECO:0000313" key="5">
    <source>
        <dbReference type="Proteomes" id="UP000037558"/>
    </source>
</evidence>
<dbReference type="PANTHER" id="PTHR10357">
    <property type="entry name" value="ALPHA-AMYLASE FAMILY MEMBER"/>
    <property type="match status" value="1"/>
</dbReference>
<dbReference type="InterPro" id="IPR004185">
    <property type="entry name" value="Glyco_hydro_13_lg-like_dom"/>
</dbReference>
<organism evidence="4 5">
    <name type="scientific">Priestia koreensis</name>
    <dbReference type="NCBI Taxonomy" id="284581"/>
    <lineage>
        <taxon>Bacteria</taxon>
        <taxon>Bacillati</taxon>
        <taxon>Bacillota</taxon>
        <taxon>Bacilli</taxon>
        <taxon>Bacillales</taxon>
        <taxon>Bacillaceae</taxon>
        <taxon>Priestia</taxon>
    </lineage>
</organism>
<dbReference type="Gene3D" id="3.90.400.10">
    <property type="entry name" value="Oligo-1,6-glucosidase, Domain 2"/>
    <property type="match status" value="1"/>
</dbReference>
<dbReference type="SUPFAM" id="SSF51011">
    <property type="entry name" value="Glycosyl hydrolase domain"/>
    <property type="match status" value="1"/>
</dbReference>
<dbReference type="GO" id="GO:0005975">
    <property type="term" value="P:carbohydrate metabolic process"/>
    <property type="evidence" value="ECO:0007669"/>
    <property type="project" value="InterPro"/>
</dbReference>
<keyword evidence="2" id="KW-0326">Glycosidase</keyword>
<dbReference type="InterPro" id="IPR013783">
    <property type="entry name" value="Ig-like_fold"/>
</dbReference>
<dbReference type="Gene3D" id="2.60.40.10">
    <property type="entry name" value="Immunoglobulins"/>
    <property type="match status" value="1"/>
</dbReference>
<keyword evidence="1" id="KW-0378">Hydrolase</keyword>
<dbReference type="AlphaFoldDB" id="A0A0M0LIE3"/>
<protein>
    <submittedName>
        <fullName evidence="4">Cyclomaltodextrinase</fullName>
    </submittedName>
</protein>
<reference evidence="5" key="1">
    <citation type="submission" date="2015-08" db="EMBL/GenBank/DDBJ databases">
        <title>Fjat-14210 dsm16467.</title>
        <authorList>
            <person name="Liu B."/>
            <person name="Wang J."/>
            <person name="Zhu Y."/>
            <person name="Liu G."/>
            <person name="Chen Q."/>
            <person name="Chen Z."/>
            <person name="Lan J."/>
            <person name="Che J."/>
            <person name="Ge C."/>
            <person name="Shi H."/>
            <person name="Pan Z."/>
            <person name="Liu X."/>
        </authorList>
    </citation>
    <scope>NUCLEOTIDE SEQUENCE [LARGE SCALE GENOMIC DNA]</scope>
    <source>
        <strain evidence="5">DSM 16467</strain>
    </source>
</reference>
<feature type="domain" description="Glycosyl hydrolase family 13 catalytic" evidence="3">
    <location>
        <begin position="145"/>
        <end position="503"/>
    </location>
</feature>
<dbReference type="PANTHER" id="PTHR10357:SF210">
    <property type="entry name" value="MALTODEXTRIN GLUCOSIDASE"/>
    <property type="match status" value="1"/>
</dbReference>
<evidence type="ECO:0000313" key="4">
    <source>
        <dbReference type="EMBL" id="KOO50682.1"/>
    </source>
</evidence>
<dbReference type="SUPFAM" id="SSF51445">
    <property type="entry name" value="(Trans)glycosidases"/>
    <property type="match status" value="1"/>
</dbReference>
<proteinExistence type="predicted"/>
<dbReference type="Pfam" id="PF00128">
    <property type="entry name" value="Alpha-amylase"/>
    <property type="match status" value="1"/>
</dbReference>
<dbReference type="InterPro" id="IPR045857">
    <property type="entry name" value="O16G_dom_2"/>
</dbReference>
<accession>A0A0M0LIE3</accession>
<dbReference type="Proteomes" id="UP000037558">
    <property type="component" value="Unassembled WGS sequence"/>
</dbReference>
<evidence type="ECO:0000259" key="3">
    <source>
        <dbReference type="SMART" id="SM00642"/>
    </source>
</evidence>
<sequence>MLQEAVYHRPKGNFAYAYDAETLHIRLRTKKEDCSAVTILWGDPFSWEKNENDVWEWHRDQSVSMKKEKSTSLFDYWFGEIKTETKRVKYAFQLEQKNETAIYTEKGFFVDLNTRTNNSFFTFPYLNEEDVFSAPSWVKDTVWYQIFPERFGNGDESINPKGALPWGSAEPKPNNFFGGDLKGIMDHLDHLVELGITGLYLTPIFKAYSNHKYDTIDYMEIDPQFGDKETFKKFVDTCHKKGIKVMLDAVFNHSGFYFPPFQDVLKNGEKSRYKNWFYIKDFPVKTKPKPNYATFAFTEEMPKLNTSNAELREYLLEVGRYWVREFNIDGWRLDVANEVSHDFWREFRKEVRAIKSDVYILGEIWHDAMPWLQGDQFDAVMNYPYTSGAIDFFAKQEITAEEFVNQTVETLVMYPKNVMEAAFNLLGSHDTPRILTTCEGNKEKVKQLFTFLLSAPGTPCIYYGDEIGMSGDMDPGCRKCMEWAEEKQDRELLQYITKLIALRRDNGVFGNDGELDFIQYSNTTNHVMYTKTNGDDTLLFVFNNSSEAISITKPHSLKGKKLLPVIDTNMKLDEKELKLAGHEVLIVAVV</sequence>
<gene>
    <name evidence="4" type="ORF">AMD01_02765</name>
</gene>
<dbReference type="InterPro" id="IPR017853">
    <property type="entry name" value="GH"/>
</dbReference>
<evidence type="ECO:0000256" key="1">
    <source>
        <dbReference type="ARBA" id="ARBA00022801"/>
    </source>
</evidence>
<dbReference type="InterPro" id="IPR006047">
    <property type="entry name" value="GH13_cat_dom"/>
</dbReference>
<dbReference type="STRING" id="284581.AMD01_02765"/>
<comment type="caution">
    <text evidence="4">The sequence shown here is derived from an EMBL/GenBank/DDBJ whole genome shotgun (WGS) entry which is preliminary data.</text>
</comment>
<keyword evidence="5" id="KW-1185">Reference proteome</keyword>
<dbReference type="SMART" id="SM00642">
    <property type="entry name" value="Aamy"/>
    <property type="match status" value="1"/>
</dbReference>
<dbReference type="InterPro" id="IPR013780">
    <property type="entry name" value="Glyco_hydro_b"/>
</dbReference>
<dbReference type="RefSeq" id="WP_053399851.1">
    <property type="nucleotide sequence ID" value="NZ_LILC01000002.1"/>
</dbReference>
<dbReference type="EMBL" id="LILC01000002">
    <property type="protein sequence ID" value="KOO50682.1"/>
    <property type="molecule type" value="Genomic_DNA"/>
</dbReference>
<dbReference type="PATRIC" id="fig|284581.3.peg.830"/>
<dbReference type="Gene3D" id="2.60.40.1180">
    <property type="entry name" value="Golgi alpha-mannosidase II"/>
    <property type="match status" value="1"/>
</dbReference>
<dbReference type="Pfam" id="PF02903">
    <property type="entry name" value="Alpha-amylase_N"/>
    <property type="match status" value="1"/>
</dbReference>
<name>A0A0M0LIE3_9BACI</name>
<dbReference type="GO" id="GO:0004553">
    <property type="term" value="F:hydrolase activity, hydrolyzing O-glycosyl compounds"/>
    <property type="evidence" value="ECO:0007669"/>
    <property type="project" value="InterPro"/>
</dbReference>
<dbReference type="OrthoDB" id="9805159at2"/>
<dbReference type="CDD" id="cd02857">
    <property type="entry name" value="E_set_CDase_PDE_N"/>
    <property type="match status" value="1"/>
</dbReference>